<reference evidence="2" key="1">
    <citation type="journal article" date="2019" name="Int. J. Syst. Evol. Microbiol.">
        <title>The Global Catalogue of Microorganisms (GCM) 10K type strain sequencing project: providing services to taxonomists for standard genome sequencing and annotation.</title>
        <authorList>
            <consortium name="The Broad Institute Genomics Platform"/>
            <consortium name="The Broad Institute Genome Sequencing Center for Infectious Disease"/>
            <person name="Wu L."/>
            <person name="Ma J."/>
        </authorList>
    </citation>
    <scope>NUCLEOTIDE SEQUENCE [LARGE SCALE GENOMIC DNA]</scope>
    <source>
        <strain evidence="2">KCTC 42083</strain>
    </source>
</reference>
<comment type="caution">
    <text evidence="1">The sequence shown here is derived from an EMBL/GenBank/DDBJ whole genome shotgun (WGS) entry which is preliminary data.</text>
</comment>
<dbReference type="AlphaFoldDB" id="A0A8H9M671"/>
<organism evidence="1 2">
    <name type="scientific">Alcaligenes pakistanensis</name>
    <dbReference type="NCBI Taxonomy" id="1482717"/>
    <lineage>
        <taxon>Bacteria</taxon>
        <taxon>Pseudomonadati</taxon>
        <taxon>Pseudomonadota</taxon>
        <taxon>Betaproteobacteria</taxon>
        <taxon>Burkholderiales</taxon>
        <taxon>Alcaligenaceae</taxon>
        <taxon>Alcaligenes</taxon>
    </lineage>
</organism>
<keyword evidence="2" id="KW-1185">Reference proteome</keyword>
<name>A0A8H9M671_9BURK</name>
<gene>
    <name evidence="1" type="ORF">GCM10010096_02100</name>
</gene>
<evidence type="ECO:0000313" key="2">
    <source>
        <dbReference type="Proteomes" id="UP000608923"/>
    </source>
</evidence>
<dbReference type="Proteomes" id="UP000608923">
    <property type="component" value="Unassembled WGS sequence"/>
</dbReference>
<accession>A0A8H9M671</accession>
<evidence type="ECO:0000313" key="1">
    <source>
        <dbReference type="EMBL" id="GHC36441.1"/>
    </source>
</evidence>
<protein>
    <submittedName>
        <fullName evidence="1">Uncharacterized protein</fullName>
    </submittedName>
</protein>
<dbReference type="EMBL" id="BMZN01000001">
    <property type="protein sequence ID" value="GHC36441.1"/>
    <property type="molecule type" value="Genomic_DNA"/>
</dbReference>
<sequence>MLRAAPPVDIEQELFVSKSKPVRRKQAFEVEPLNWVAPKKAAVETDQEAKVDASGDQAQDS</sequence>
<proteinExistence type="predicted"/>